<proteinExistence type="inferred from homology"/>
<keyword evidence="4 6" id="KW-0238">DNA-binding</keyword>
<dbReference type="Pfam" id="PF00872">
    <property type="entry name" value="Transposase_mut"/>
    <property type="match status" value="1"/>
</dbReference>
<dbReference type="PANTHER" id="PTHR33217">
    <property type="entry name" value="TRANSPOSASE FOR INSERTION SEQUENCE ELEMENT IS1081"/>
    <property type="match status" value="1"/>
</dbReference>
<accession>A0A2Z6ESV0</accession>
<dbReference type="NCBIfam" id="NF033543">
    <property type="entry name" value="transpos_IS256"/>
    <property type="match status" value="1"/>
</dbReference>
<comment type="similarity">
    <text evidence="2 6">Belongs to the transposase mutator family.</text>
</comment>
<dbReference type="KEGG" id="mcys:MCB1EB_0318"/>
<dbReference type="InterPro" id="IPR001207">
    <property type="entry name" value="Transposase_mutator"/>
</dbReference>
<organism evidence="7 8">
    <name type="scientific">Mycoavidus cysteinexigens</name>
    <dbReference type="NCBI Taxonomy" id="1553431"/>
    <lineage>
        <taxon>Bacteria</taxon>
        <taxon>Pseudomonadati</taxon>
        <taxon>Pseudomonadota</taxon>
        <taxon>Betaproteobacteria</taxon>
        <taxon>Burkholderiales</taxon>
        <taxon>Burkholderiaceae</taxon>
        <taxon>Mycoavidus</taxon>
    </lineage>
</organism>
<sequence length="408" mass="46355">MTKLDEGLLDKILEGVDPSNPQSLFTEAGLFGQLKKALAERMLQAELDHHLAQERNAGEIKSNYKNGSSKKTVLASQDKIELNIPRDREGNFDPQLIAKHQRRLPGFDDKVISLYARGLPVREIQGHLTELYGLEVSPDLISKVTSSVMDEVTEWQNRPLESVYPLVFFDALRVKIRDEGSVKNKAVYLALGVRPDGLKEILGIWVEQTEGAKFWLRVMTELKNRGVTDILIAVIDGLKGFPEAITAAFPQTQIQTCIVHLIRNSLEFVSWKDRKAVAAELKTIYRATTEEEAAQALEAFANGPWGLKYPPIASIWQRHWQEVITFFAYPLEVRKIIYTTNAIESLHMRVRKVIKNRGHFPNDQAAIKLIYLALRNISKEWKMPPIIWRAAKIQFAILFGDRFTVSLA</sequence>
<dbReference type="GO" id="GO:0006313">
    <property type="term" value="P:DNA transposition"/>
    <property type="evidence" value="ECO:0007669"/>
    <property type="project" value="UniProtKB-UniRule"/>
</dbReference>
<dbReference type="PROSITE" id="PS01007">
    <property type="entry name" value="TRANSPOSASE_MUTATOR"/>
    <property type="match status" value="1"/>
</dbReference>
<dbReference type="GO" id="GO:0003677">
    <property type="term" value="F:DNA binding"/>
    <property type="evidence" value="ECO:0007669"/>
    <property type="project" value="UniProtKB-UniRule"/>
</dbReference>
<gene>
    <name evidence="7" type="ORF">MCB1EB_0318</name>
</gene>
<evidence type="ECO:0000256" key="4">
    <source>
        <dbReference type="ARBA" id="ARBA00023125"/>
    </source>
</evidence>
<evidence type="ECO:0000313" key="7">
    <source>
        <dbReference type="EMBL" id="BBE08479.1"/>
    </source>
</evidence>
<keyword evidence="3 6" id="KW-0815">Transposition</keyword>
<dbReference type="PANTHER" id="PTHR33217:SF5">
    <property type="entry name" value="MUTATOR FAMILY TRANSPOSASE"/>
    <property type="match status" value="1"/>
</dbReference>
<evidence type="ECO:0000256" key="2">
    <source>
        <dbReference type="ARBA" id="ARBA00010961"/>
    </source>
</evidence>
<evidence type="ECO:0000256" key="1">
    <source>
        <dbReference type="ARBA" id="ARBA00002190"/>
    </source>
</evidence>
<protein>
    <recommendedName>
        <fullName evidence="6">Mutator family transposase</fullName>
    </recommendedName>
</protein>
<comment type="function">
    <text evidence="1 6">Required for the transposition of the insertion element.</text>
</comment>
<dbReference type="AlphaFoldDB" id="A0A2Z6ESV0"/>
<keyword evidence="8" id="KW-1185">Reference proteome</keyword>
<evidence type="ECO:0000313" key="8">
    <source>
        <dbReference type="Proteomes" id="UP000282597"/>
    </source>
</evidence>
<name>A0A2Z6ESV0_9BURK</name>
<dbReference type="EMBL" id="AP018150">
    <property type="protein sequence ID" value="BBE08479.1"/>
    <property type="molecule type" value="Genomic_DNA"/>
</dbReference>
<evidence type="ECO:0000256" key="3">
    <source>
        <dbReference type="ARBA" id="ARBA00022578"/>
    </source>
</evidence>
<dbReference type="RefSeq" id="WP_126353818.1">
    <property type="nucleotide sequence ID" value="NZ_AP018150.1"/>
</dbReference>
<evidence type="ECO:0000256" key="5">
    <source>
        <dbReference type="ARBA" id="ARBA00023172"/>
    </source>
</evidence>
<evidence type="ECO:0000256" key="6">
    <source>
        <dbReference type="RuleBase" id="RU365089"/>
    </source>
</evidence>
<reference evidence="7 8" key="1">
    <citation type="journal article" date="2018" name="Microbes Environ.">
        <title>Comparative Genomic Insights into Endofungal Lifestyles of Two Bacterial Endosymbionts, Mycoavidus cysteinexigens and Burkholderia rhizoxinica.</title>
        <authorList>
            <person name="Sharmin D."/>
            <person name="Guo Y."/>
            <person name="Nishizawa T."/>
            <person name="Ohshima S."/>
            <person name="Sato Y."/>
            <person name="Takashima Y."/>
            <person name="Narisawa K."/>
            <person name="Ohta H."/>
        </authorList>
    </citation>
    <scope>NUCLEOTIDE SEQUENCE [LARGE SCALE GENOMIC DNA]</scope>
    <source>
        <strain evidence="7 8">B1-EB</strain>
    </source>
</reference>
<dbReference type="GO" id="GO:0004803">
    <property type="term" value="F:transposase activity"/>
    <property type="evidence" value="ECO:0007669"/>
    <property type="project" value="UniProtKB-UniRule"/>
</dbReference>
<keyword evidence="5 6" id="KW-0233">DNA recombination</keyword>
<dbReference type="Proteomes" id="UP000282597">
    <property type="component" value="Chromosome"/>
</dbReference>
<keyword evidence="6" id="KW-0814">Transposable element</keyword>